<accession>A0ABV6IET9</accession>
<dbReference type="InterPro" id="IPR021070">
    <property type="entry name" value="Killing_trait_RebB"/>
</dbReference>
<dbReference type="EMBL" id="JBHLXJ010000009">
    <property type="protein sequence ID" value="MFC0350010.1"/>
    <property type="molecule type" value="Genomic_DNA"/>
</dbReference>
<comment type="caution">
    <text evidence="1">The sequence shown here is derived from an EMBL/GenBank/DDBJ whole genome shotgun (WGS) entry which is preliminary data.</text>
</comment>
<reference evidence="1 2" key="1">
    <citation type="submission" date="2024-09" db="EMBL/GenBank/DDBJ databases">
        <authorList>
            <person name="Sun Q."/>
            <person name="Mori K."/>
        </authorList>
    </citation>
    <scope>NUCLEOTIDE SEQUENCE [LARGE SCALE GENOMIC DNA]</scope>
    <source>
        <strain evidence="1 2">CCM 8677</strain>
    </source>
</reference>
<dbReference type="RefSeq" id="WP_390211866.1">
    <property type="nucleotide sequence ID" value="NZ_JBHLXJ010000009.1"/>
</dbReference>
<proteinExistence type="predicted"/>
<evidence type="ECO:0000313" key="2">
    <source>
        <dbReference type="Proteomes" id="UP001589844"/>
    </source>
</evidence>
<organism evidence="1 2">
    <name type="scientific">Undibacterium danionis</name>
    <dbReference type="NCBI Taxonomy" id="1812100"/>
    <lineage>
        <taxon>Bacteria</taxon>
        <taxon>Pseudomonadati</taxon>
        <taxon>Pseudomonadota</taxon>
        <taxon>Betaproteobacteria</taxon>
        <taxon>Burkholderiales</taxon>
        <taxon>Oxalobacteraceae</taxon>
        <taxon>Undibacterium</taxon>
    </lineage>
</organism>
<gene>
    <name evidence="1" type="ORF">ACFFJH_09355</name>
</gene>
<keyword evidence="2" id="KW-1185">Reference proteome</keyword>
<dbReference type="Proteomes" id="UP001589844">
    <property type="component" value="Unassembled WGS sequence"/>
</dbReference>
<protein>
    <submittedName>
        <fullName evidence="1">RebB family R body protein</fullName>
    </submittedName>
</protein>
<dbReference type="Pfam" id="PF11747">
    <property type="entry name" value="RebB"/>
    <property type="match status" value="1"/>
</dbReference>
<sequence>MSDTVNSQITDAVTITNTKVLAEAPAMAMGSLYQTIGNSVAMAAANAVYAQQQANVAYQAATTLAVTQLFNSNQSNDASGTPSIEELQAQINALTAKLAQLKNGSSGEQK</sequence>
<evidence type="ECO:0000313" key="1">
    <source>
        <dbReference type="EMBL" id="MFC0350010.1"/>
    </source>
</evidence>
<name>A0ABV6IET9_9BURK</name>